<sequence>MALIRVEMRKFDGSAHRAMWTRLFGRDRFGTWLGIPSGTVTDSGKVWEIPGVLLVPHVGWFTAMFNAAPRNTSVYCDITTPPAWEGNRVVITDLDLDVRKIRETGEVQLVDEDEFREHASKFGYPEEVIRQARASAAALLDALHEGAEPFAGHFHRWLALFGDTAFGSAR</sequence>
<gene>
    <name evidence="3" type="ORF">Rhe02_83250</name>
</gene>
<dbReference type="InterPro" id="IPR035930">
    <property type="entry name" value="FomD-like_sf"/>
</dbReference>
<accession>A0A8J3VLK8</accession>
<evidence type="ECO:0000259" key="2">
    <source>
        <dbReference type="Pfam" id="PF04167"/>
    </source>
</evidence>
<dbReference type="InterPro" id="IPR050212">
    <property type="entry name" value="Ntdp-like"/>
</dbReference>
<protein>
    <recommendedName>
        <fullName evidence="2">DUF402 domain-containing protein</fullName>
    </recommendedName>
</protein>
<dbReference type="Gene3D" id="2.40.380.10">
    <property type="entry name" value="FomD-like"/>
    <property type="match status" value="1"/>
</dbReference>
<dbReference type="Proteomes" id="UP000612899">
    <property type="component" value="Unassembled WGS sequence"/>
</dbReference>
<dbReference type="InterPro" id="IPR007295">
    <property type="entry name" value="DUF402"/>
</dbReference>
<dbReference type="GO" id="GO:0016787">
    <property type="term" value="F:hydrolase activity"/>
    <property type="evidence" value="ECO:0007669"/>
    <property type="project" value="UniProtKB-KW"/>
</dbReference>
<reference evidence="3" key="1">
    <citation type="submission" date="2021-01" db="EMBL/GenBank/DDBJ databases">
        <title>Whole genome shotgun sequence of Rhizocola hellebori NBRC 109834.</title>
        <authorList>
            <person name="Komaki H."/>
            <person name="Tamura T."/>
        </authorList>
    </citation>
    <scope>NUCLEOTIDE SEQUENCE</scope>
    <source>
        <strain evidence="3">NBRC 109834</strain>
    </source>
</reference>
<dbReference type="Pfam" id="PF04167">
    <property type="entry name" value="DUF402"/>
    <property type="match status" value="1"/>
</dbReference>
<name>A0A8J3VLK8_9ACTN</name>
<keyword evidence="4" id="KW-1185">Reference proteome</keyword>
<dbReference type="RefSeq" id="WP_203913976.1">
    <property type="nucleotide sequence ID" value="NZ_BONY01000089.1"/>
</dbReference>
<feature type="domain" description="DUF402" evidence="2">
    <location>
        <begin position="27"/>
        <end position="146"/>
    </location>
</feature>
<dbReference type="SUPFAM" id="SSF159234">
    <property type="entry name" value="FomD-like"/>
    <property type="match status" value="1"/>
</dbReference>
<evidence type="ECO:0000313" key="3">
    <source>
        <dbReference type="EMBL" id="GIH10258.1"/>
    </source>
</evidence>
<keyword evidence="1" id="KW-0378">Hydrolase</keyword>
<proteinExistence type="predicted"/>
<evidence type="ECO:0000313" key="4">
    <source>
        <dbReference type="Proteomes" id="UP000612899"/>
    </source>
</evidence>
<dbReference type="PANTHER" id="PTHR39159:SF1">
    <property type="entry name" value="UPF0374 PROTEIN YGAC"/>
    <property type="match status" value="1"/>
</dbReference>
<comment type="caution">
    <text evidence="3">The sequence shown here is derived from an EMBL/GenBank/DDBJ whole genome shotgun (WGS) entry which is preliminary data.</text>
</comment>
<dbReference type="PANTHER" id="PTHR39159">
    <property type="match status" value="1"/>
</dbReference>
<dbReference type="EMBL" id="BONY01000089">
    <property type="protein sequence ID" value="GIH10258.1"/>
    <property type="molecule type" value="Genomic_DNA"/>
</dbReference>
<evidence type="ECO:0000256" key="1">
    <source>
        <dbReference type="ARBA" id="ARBA00022801"/>
    </source>
</evidence>
<organism evidence="3 4">
    <name type="scientific">Rhizocola hellebori</name>
    <dbReference type="NCBI Taxonomy" id="1392758"/>
    <lineage>
        <taxon>Bacteria</taxon>
        <taxon>Bacillati</taxon>
        <taxon>Actinomycetota</taxon>
        <taxon>Actinomycetes</taxon>
        <taxon>Micromonosporales</taxon>
        <taxon>Micromonosporaceae</taxon>
        <taxon>Rhizocola</taxon>
    </lineage>
</organism>
<dbReference type="AlphaFoldDB" id="A0A8J3VLK8"/>